<dbReference type="AlphaFoldDB" id="Q8L5M2"/>
<feature type="chain" id="PRO_5004310828" description="rRNA N-glycosylase" evidence="9">
    <location>
        <begin position="24"/>
        <end position="295"/>
    </location>
</feature>
<comment type="similarity">
    <text evidence="2">Belongs to the ribosome-inactivating protein family. Type 1 RIP subfamily.</text>
</comment>
<gene>
    <name evidence="10" type="primary">MUS-1</name>
</gene>
<accession>Q8L5M2</accession>
<evidence type="ECO:0000256" key="3">
    <source>
        <dbReference type="ARBA" id="ARBA00012001"/>
    </source>
</evidence>
<dbReference type="InterPro" id="IPR001574">
    <property type="entry name" value="Ribosome_inactivat_prot"/>
</dbReference>
<comment type="catalytic activity">
    <reaction evidence="1 8">
        <text>Endohydrolysis of the N-glycosidic bond at one specific adenosine on the 28S rRNA.</text>
        <dbReference type="EC" id="3.2.2.22"/>
    </reaction>
</comment>
<dbReference type="EC" id="3.2.2.22" evidence="3 8"/>
<keyword evidence="6 8" id="KW-0611">Plant defense</keyword>
<keyword evidence="4 8" id="KW-0800">Toxin</keyword>
<dbReference type="InterPro" id="IPR016139">
    <property type="entry name" value="Ribosome_inactivat_prot_sub2"/>
</dbReference>
<evidence type="ECO:0000256" key="4">
    <source>
        <dbReference type="ARBA" id="ARBA00022656"/>
    </source>
</evidence>
<organism evidence="10">
    <name type="scientific">Muscari armeniacum</name>
    <name type="common">Grape hyacinth</name>
    <dbReference type="NCBI Taxonomy" id="156613"/>
    <lineage>
        <taxon>Eukaryota</taxon>
        <taxon>Viridiplantae</taxon>
        <taxon>Streptophyta</taxon>
        <taxon>Embryophyta</taxon>
        <taxon>Tracheophyta</taxon>
        <taxon>Spermatophyta</taxon>
        <taxon>Magnoliopsida</taxon>
        <taxon>Liliopsida</taxon>
        <taxon>Asparagales</taxon>
        <taxon>Hyacinthaceae</taxon>
        <taxon>Hyacinthoideae</taxon>
        <taxon>Hyacintheae</taxon>
        <taxon>Muscari</taxon>
    </lineage>
</organism>
<dbReference type="InterPro" id="IPR017989">
    <property type="entry name" value="Ribosome_inactivat_1/2"/>
</dbReference>
<evidence type="ECO:0000256" key="2">
    <source>
        <dbReference type="ARBA" id="ARBA00008544"/>
    </source>
</evidence>
<evidence type="ECO:0000256" key="7">
    <source>
        <dbReference type="ARBA" id="ARBA00023193"/>
    </source>
</evidence>
<dbReference type="Gene3D" id="3.40.420.10">
    <property type="entry name" value="Ricin (A subunit), domain 1"/>
    <property type="match status" value="1"/>
</dbReference>
<dbReference type="GO" id="GO:0017148">
    <property type="term" value="P:negative regulation of translation"/>
    <property type="evidence" value="ECO:0007669"/>
    <property type="project" value="UniProtKB-KW"/>
</dbReference>
<evidence type="ECO:0000256" key="1">
    <source>
        <dbReference type="ARBA" id="ARBA00000237"/>
    </source>
</evidence>
<evidence type="ECO:0000256" key="8">
    <source>
        <dbReference type="RuleBase" id="RU004915"/>
    </source>
</evidence>
<name>Q8L5M2_MUSAR</name>
<reference evidence="10" key="1">
    <citation type="journal article" date="2003" name="Int. J. Biochem. Cell Biol.">
        <title>Musarmins: three single-chain ribosome-inactivating protein isoforms from bulbs of Muscari armeniacum L. and Miller.</title>
        <authorList>
            <person name="Arias F.J."/>
            <person name="Antolin P."/>
            <person name="de Torre C."/>
            <person name="Barriuso B."/>
            <person name="Iglesias R."/>
            <person name="Rojo M.A."/>
            <person name="Ferreras J.M."/>
            <person name="Benvenuto E."/>
            <person name="Mendez E."/>
            <person name="Girbes T."/>
        </authorList>
    </citation>
    <scope>NUCLEOTIDE SEQUENCE</scope>
    <source>
        <tissue evidence="10">Bulb</tissue>
    </source>
</reference>
<evidence type="ECO:0000256" key="5">
    <source>
        <dbReference type="ARBA" id="ARBA00022801"/>
    </source>
</evidence>
<keyword evidence="5 8" id="KW-0378">Hydrolase</keyword>
<feature type="signal peptide" evidence="9">
    <location>
        <begin position="1"/>
        <end position="23"/>
    </location>
</feature>
<proteinExistence type="evidence at transcript level"/>
<dbReference type="Pfam" id="PF00161">
    <property type="entry name" value="RIP"/>
    <property type="match status" value="1"/>
</dbReference>
<dbReference type="Gene3D" id="4.10.470.10">
    <property type="entry name" value="Ricin (A Subunit), domain 2"/>
    <property type="match status" value="1"/>
</dbReference>
<keyword evidence="10" id="KW-0326">Glycosidase</keyword>
<sequence length="295" mass="32906">MAANIRMIHRFMIFMLTVVAAAGQGFLTVEFTKTLNAVTLTSSTYTTFIRELRSRLAQTYVAGVPNIPVLPVYNQTQPPQGFDIVLTAGADRTTVRFRRDTLYLVGYQMQSGAWLEFGRAGNPQFIRGSEFLGFGGSYTELERLAGPVTSMDINQAKLVTSVRDLAVSTNSVVRAKALVVLIQMICEATRFIPISDHFASNLATDYAKLPPWMMSDLEKNWARISREVLKWDADTSYKIQPQTINGQTITTVEGLRPYLGILYRASVNPFSTSLYEEMKVGLEFAARRFGPVMVA</sequence>
<keyword evidence="7 8" id="KW-0652">Protein synthesis inhibitor</keyword>
<dbReference type="InterPro" id="IPR016138">
    <property type="entry name" value="Ribosome_inactivat_prot_sub1"/>
</dbReference>
<evidence type="ECO:0000256" key="9">
    <source>
        <dbReference type="SAM" id="SignalP"/>
    </source>
</evidence>
<dbReference type="GO" id="GO:0006952">
    <property type="term" value="P:defense response"/>
    <property type="evidence" value="ECO:0007669"/>
    <property type="project" value="UniProtKB-KW"/>
</dbReference>
<protein>
    <recommendedName>
        <fullName evidence="3 8">rRNA N-glycosylase</fullName>
        <ecNumber evidence="3 8">3.2.2.22</ecNumber>
    </recommendedName>
</protein>
<dbReference type="SUPFAM" id="SSF56371">
    <property type="entry name" value="Ribosome inactivating proteins (RIP)"/>
    <property type="match status" value="1"/>
</dbReference>
<dbReference type="PANTHER" id="PTHR33453:SF9">
    <property type="entry name" value="ALBUMIN B-32"/>
    <property type="match status" value="1"/>
</dbReference>
<dbReference type="EMBL" id="AF289118">
    <property type="protein sequence ID" value="AAM89506.1"/>
    <property type="molecule type" value="mRNA"/>
</dbReference>
<dbReference type="PANTHER" id="PTHR33453">
    <property type="match status" value="1"/>
</dbReference>
<evidence type="ECO:0000256" key="6">
    <source>
        <dbReference type="ARBA" id="ARBA00022821"/>
    </source>
</evidence>
<dbReference type="GO" id="GO:0030598">
    <property type="term" value="F:rRNA N-glycosylase activity"/>
    <property type="evidence" value="ECO:0007669"/>
    <property type="project" value="UniProtKB-EC"/>
</dbReference>
<dbReference type="InterPro" id="IPR036041">
    <property type="entry name" value="Ribosome-inact_prot_sf"/>
</dbReference>
<keyword evidence="9" id="KW-0732">Signal</keyword>
<evidence type="ECO:0000313" key="10">
    <source>
        <dbReference type="EMBL" id="AAM89506.1"/>
    </source>
</evidence>
<dbReference type="GO" id="GO:0090729">
    <property type="term" value="F:toxin activity"/>
    <property type="evidence" value="ECO:0007669"/>
    <property type="project" value="UniProtKB-KW"/>
</dbReference>
<dbReference type="PRINTS" id="PR00396">
    <property type="entry name" value="SHIGARICIN"/>
</dbReference>